<accession>A0AAP0J6E5</accession>
<evidence type="ECO:0000313" key="2">
    <source>
        <dbReference type="EMBL" id="KAK9128354.1"/>
    </source>
</evidence>
<name>A0AAP0J6E5_9MAGN</name>
<keyword evidence="3" id="KW-1185">Reference proteome</keyword>
<protein>
    <submittedName>
        <fullName evidence="2">Uncharacterized protein</fullName>
    </submittedName>
</protein>
<dbReference type="EMBL" id="JBBNAF010000007">
    <property type="protein sequence ID" value="KAK9128354.1"/>
    <property type="molecule type" value="Genomic_DNA"/>
</dbReference>
<gene>
    <name evidence="2" type="ORF">Syun_017151</name>
</gene>
<sequence>MEVNDGDIKIDEDELGPFMVGSDKLDRFMDQHMEKAMIVIPIALLEGLSIIMGYVLSVQRLAQKRPTFIFETPCKFRTLLPRRTRNPEEDEFNGRILLESYVNRTVNWQSDRPNHLPRRLSSSIRDDEDVGEEGVDVDEMLLDELLPLSVSNFLDVLIRTSMAIGDSELMIKEHHGYIGEQKSTMQLLSSPGKYFGQSNLCGENYVWLLVISIMLTEALHGARGDGSGVCSCRDWNWEFTVAWTGARVKVSVKFIVGDPELTHNTWA</sequence>
<keyword evidence="1" id="KW-0472">Membrane</keyword>
<evidence type="ECO:0000256" key="1">
    <source>
        <dbReference type="SAM" id="Phobius"/>
    </source>
</evidence>
<evidence type="ECO:0000313" key="3">
    <source>
        <dbReference type="Proteomes" id="UP001420932"/>
    </source>
</evidence>
<keyword evidence="1" id="KW-1133">Transmembrane helix</keyword>
<proteinExistence type="predicted"/>
<keyword evidence="1" id="KW-0812">Transmembrane</keyword>
<comment type="caution">
    <text evidence="2">The sequence shown here is derived from an EMBL/GenBank/DDBJ whole genome shotgun (WGS) entry which is preliminary data.</text>
</comment>
<dbReference type="Proteomes" id="UP001420932">
    <property type="component" value="Unassembled WGS sequence"/>
</dbReference>
<organism evidence="2 3">
    <name type="scientific">Stephania yunnanensis</name>
    <dbReference type="NCBI Taxonomy" id="152371"/>
    <lineage>
        <taxon>Eukaryota</taxon>
        <taxon>Viridiplantae</taxon>
        <taxon>Streptophyta</taxon>
        <taxon>Embryophyta</taxon>
        <taxon>Tracheophyta</taxon>
        <taxon>Spermatophyta</taxon>
        <taxon>Magnoliopsida</taxon>
        <taxon>Ranunculales</taxon>
        <taxon>Menispermaceae</taxon>
        <taxon>Menispermoideae</taxon>
        <taxon>Cissampelideae</taxon>
        <taxon>Stephania</taxon>
    </lineage>
</organism>
<feature type="transmembrane region" description="Helical" evidence="1">
    <location>
        <begin position="36"/>
        <end position="56"/>
    </location>
</feature>
<reference evidence="2 3" key="1">
    <citation type="submission" date="2024-01" db="EMBL/GenBank/DDBJ databases">
        <title>Genome assemblies of Stephania.</title>
        <authorList>
            <person name="Yang L."/>
        </authorList>
    </citation>
    <scope>NUCLEOTIDE SEQUENCE [LARGE SCALE GENOMIC DNA]</scope>
    <source>
        <strain evidence="2">YNDBR</strain>
        <tissue evidence="2">Leaf</tissue>
    </source>
</reference>
<dbReference type="AlphaFoldDB" id="A0AAP0J6E5"/>